<accession>A0ABU1TU08</accession>
<evidence type="ECO:0000313" key="1">
    <source>
        <dbReference type="EMBL" id="MDR6969321.1"/>
    </source>
</evidence>
<dbReference type="InterPro" id="IPR038396">
    <property type="entry name" value="SpoIIAA-like_sf"/>
</dbReference>
<dbReference type="RefSeq" id="WP_310028246.1">
    <property type="nucleotide sequence ID" value="NZ_JAVDVI010000018.1"/>
</dbReference>
<keyword evidence="2" id="KW-1185">Reference proteome</keyword>
<evidence type="ECO:0008006" key="3">
    <source>
        <dbReference type="Google" id="ProtNLM"/>
    </source>
</evidence>
<dbReference type="Gene3D" id="3.40.50.10600">
    <property type="entry name" value="SpoIIaa-like domains"/>
    <property type="match status" value="1"/>
</dbReference>
<protein>
    <recommendedName>
        <fullName evidence="3">STAS/SEC14 domain-containing protein</fullName>
    </recommendedName>
</protein>
<sequence>MIQQIPDLPFNMVGFRSSGEVTKDDFEIVKTKVSELVEKTGKLNYLLYLDNSPSDFTIGAWLQDALLGISNLTKWNRASIISDSETVDNFTTVFSKIMPGEFRVFPKAEYDLAVDWTSEKIDLE</sequence>
<organism evidence="1 2">
    <name type="scientific">Flavobacterium arsenatis</name>
    <dbReference type="NCBI Taxonomy" id="1484332"/>
    <lineage>
        <taxon>Bacteria</taxon>
        <taxon>Pseudomonadati</taxon>
        <taxon>Bacteroidota</taxon>
        <taxon>Flavobacteriia</taxon>
        <taxon>Flavobacteriales</taxon>
        <taxon>Flavobacteriaceae</taxon>
        <taxon>Flavobacterium</taxon>
    </lineage>
</organism>
<gene>
    <name evidence="1" type="ORF">J2X31_003351</name>
</gene>
<reference evidence="1 2" key="1">
    <citation type="submission" date="2023-07" db="EMBL/GenBank/DDBJ databases">
        <title>Sorghum-associated microbial communities from plants grown in Nebraska, USA.</title>
        <authorList>
            <person name="Schachtman D."/>
        </authorList>
    </citation>
    <scope>NUCLEOTIDE SEQUENCE [LARGE SCALE GENOMIC DNA]</scope>
    <source>
        <strain evidence="1 2">3773</strain>
    </source>
</reference>
<dbReference type="InterPro" id="IPR036513">
    <property type="entry name" value="STAS_dom_sf"/>
</dbReference>
<dbReference type="EMBL" id="JAVDVI010000018">
    <property type="protein sequence ID" value="MDR6969321.1"/>
    <property type="molecule type" value="Genomic_DNA"/>
</dbReference>
<comment type="caution">
    <text evidence="1">The sequence shown here is derived from an EMBL/GenBank/DDBJ whole genome shotgun (WGS) entry which is preliminary data.</text>
</comment>
<dbReference type="Pfam" id="PF11964">
    <property type="entry name" value="SpoIIAA-like"/>
    <property type="match status" value="1"/>
</dbReference>
<evidence type="ECO:0000313" key="2">
    <source>
        <dbReference type="Proteomes" id="UP001255185"/>
    </source>
</evidence>
<dbReference type="Proteomes" id="UP001255185">
    <property type="component" value="Unassembled WGS sequence"/>
</dbReference>
<name>A0ABU1TU08_9FLAO</name>
<dbReference type="SUPFAM" id="SSF52091">
    <property type="entry name" value="SpoIIaa-like"/>
    <property type="match status" value="1"/>
</dbReference>
<dbReference type="InterPro" id="IPR021866">
    <property type="entry name" value="SpoIIAA-like"/>
</dbReference>
<proteinExistence type="predicted"/>